<evidence type="ECO:0000313" key="3">
    <source>
        <dbReference type="Proteomes" id="UP000567795"/>
    </source>
</evidence>
<dbReference type="EMBL" id="JACBZD010000001">
    <property type="protein sequence ID" value="NYI06263.1"/>
    <property type="molecule type" value="Genomic_DNA"/>
</dbReference>
<organism evidence="2 3">
    <name type="scientific">Allostreptomyces psammosilenae</name>
    <dbReference type="NCBI Taxonomy" id="1892865"/>
    <lineage>
        <taxon>Bacteria</taxon>
        <taxon>Bacillati</taxon>
        <taxon>Actinomycetota</taxon>
        <taxon>Actinomycetes</taxon>
        <taxon>Kitasatosporales</taxon>
        <taxon>Streptomycetaceae</taxon>
        <taxon>Allostreptomyces</taxon>
    </lineage>
</organism>
<dbReference type="Proteomes" id="UP000567795">
    <property type="component" value="Unassembled WGS sequence"/>
</dbReference>
<reference evidence="2 3" key="1">
    <citation type="submission" date="2020-07" db="EMBL/GenBank/DDBJ databases">
        <title>Sequencing the genomes of 1000 actinobacteria strains.</title>
        <authorList>
            <person name="Klenk H.-P."/>
        </authorList>
    </citation>
    <scope>NUCLEOTIDE SEQUENCE [LARGE SCALE GENOMIC DNA]</scope>
    <source>
        <strain evidence="2 3">DSM 42178</strain>
    </source>
</reference>
<evidence type="ECO:0000313" key="2">
    <source>
        <dbReference type="EMBL" id="NYI06263.1"/>
    </source>
</evidence>
<comment type="caution">
    <text evidence="2">The sequence shown here is derived from an EMBL/GenBank/DDBJ whole genome shotgun (WGS) entry which is preliminary data.</text>
</comment>
<name>A0A852ZV43_9ACTN</name>
<protein>
    <submittedName>
        <fullName evidence="2">Uncharacterized protein</fullName>
    </submittedName>
</protein>
<evidence type="ECO:0000256" key="1">
    <source>
        <dbReference type="SAM" id="MobiDB-lite"/>
    </source>
</evidence>
<feature type="compositionally biased region" description="Basic and acidic residues" evidence="1">
    <location>
        <begin position="169"/>
        <end position="181"/>
    </location>
</feature>
<sequence length="181" mass="17926">MATTIKMTGFAAVAACRGTVSASGLESRAGLVPAQVLLAYRDGGFPGTGLPTGTPVRGGAALGGSLLGDGTGLGRGTGFGTTGGFDATRGFDARFGTGAGFGGALGFGRGAGFAAGSGSVVVEGAAKAAVARPRAIAPAAVWAEPTRAEVTTVAPATQHRNDVTQQDMRSLRGDHPWRHRD</sequence>
<proteinExistence type="predicted"/>
<keyword evidence="3" id="KW-1185">Reference proteome</keyword>
<dbReference type="RefSeq" id="WP_179814879.1">
    <property type="nucleotide sequence ID" value="NZ_JACBZD010000001.1"/>
</dbReference>
<accession>A0A852ZV43</accession>
<dbReference type="AlphaFoldDB" id="A0A852ZV43"/>
<feature type="region of interest" description="Disordered" evidence="1">
    <location>
        <begin position="157"/>
        <end position="181"/>
    </location>
</feature>
<gene>
    <name evidence="2" type="ORF">FHU37_003206</name>
</gene>